<dbReference type="CDD" id="cd02165">
    <property type="entry name" value="NMNAT"/>
    <property type="match status" value="1"/>
</dbReference>
<comment type="caution">
    <text evidence="12">The sequence shown here is derived from an EMBL/GenBank/DDBJ whole genome shotgun (WGS) entry which is preliminary data.</text>
</comment>
<evidence type="ECO:0000256" key="5">
    <source>
        <dbReference type="ARBA" id="ARBA00022695"/>
    </source>
</evidence>
<dbReference type="Gene3D" id="3.40.50.620">
    <property type="entry name" value="HUPs"/>
    <property type="match status" value="1"/>
</dbReference>
<keyword evidence="3 10" id="KW-0662">Pyridine nucleotide biosynthesis</keyword>
<dbReference type="InterPro" id="IPR005248">
    <property type="entry name" value="NadD/NMNAT"/>
</dbReference>
<dbReference type="RefSeq" id="WP_256311622.1">
    <property type="nucleotide sequence ID" value="NZ_JANGAC010000008.1"/>
</dbReference>
<dbReference type="EC" id="2.7.7.18" evidence="10"/>
<evidence type="ECO:0000256" key="7">
    <source>
        <dbReference type="ARBA" id="ARBA00022840"/>
    </source>
</evidence>
<dbReference type="InterPro" id="IPR004821">
    <property type="entry name" value="Cyt_trans-like"/>
</dbReference>
<dbReference type="SUPFAM" id="SSF52374">
    <property type="entry name" value="Nucleotidylyl transferase"/>
    <property type="match status" value="1"/>
</dbReference>
<dbReference type="PANTHER" id="PTHR39321:SF3">
    <property type="entry name" value="PHOSPHOPANTETHEINE ADENYLYLTRANSFERASE"/>
    <property type="match status" value="1"/>
</dbReference>
<evidence type="ECO:0000256" key="6">
    <source>
        <dbReference type="ARBA" id="ARBA00022741"/>
    </source>
</evidence>
<dbReference type="GO" id="GO:0004515">
    <property type="term" value="F:nicotinate-nucleotide adenylyltransferase activity"/>
    <property type="evidence" value="ECO:0007669"/>
    <property type="project" value="UniProtKB-EC"/>
</dbReference>
<accession>A0ABT1SBA2</accession>
<sequence>MKIGVMGGTFDPIHNGHLIGAEYVRTSLNLDKLIFVPSSVHPFKDNKDISESRKRTDMISLAIDSNEYFEISFIEINRVGITYTIDTIMKIKEEYRDDEIYFIIGSDILFEINKWKNFEELICLCKFILLYRPGKEEESIDNKIKELNLLYGVKFEKVNSPLIEISSTEIRNRVRNRLSIKYLVPELVEDYILEHNLYNRENIDG</sequence>
<evidence type="ECO:0000313" key="13">
    <source>
        <dbReference type="Proteomes" id="UP001524478"/>
    </source>
</evidence>
<dbReference type="Proteomes" id="UP001524478">
    <property type="component" value="Unassembled WGS sequence"/>
</dbReference>
<dbReference type="NCBIfam" id="NF000840">
    <property type="entry name" value="PRK00071.1-3"/>
    <property type="match status" value="1"/>
</dbReference>
<evidence type="ECO:0000313" key="12">
    <source>
        <dbReference type="EMBL" id="MCQ4923733.1"/>
    </source>
</evidence>
<keyword evidence="6 10" id="KW-0547">Nucleotide-binding</keyword>
<dbReference type="EMBL" id="JANGAC010000008">
    <property type="protein sequence ID" value="MCQ4923733.1"/>
    <property type="molecule type" value="Genomic_DNA"/>
</dbReference>
<evidence type="ECO:0000256" key="9">
    <source>
        <dbReference type="ARBA" id="ARBA00048721"/>
    </source>
</evidence>
<comment type="pathway">
    <text evidence="2 10">Cofactor biosynthesis; NAD(+) biosynthesis; deamido-NAD(+) from nicotinate D-ribonucleotide: step 1/1.</text>
</comment>
<comment type="function">
    <text evidence="1 10">Catalyzes the reversible adenylation of nicotinate mononucleotide (NaMN) to nicotinic acid adenine dinucleotide (NaAD).</text>
</comment>
<dbReference type="InterPro" id="IPR014729">
    <property type="entry name" value="Rossmann-like_a/b/a_fold"/>
</dbReference>
<name>A0ABT1SBA2_9FIRM</name>
<proteinExistence type="inferred from homology"/>
<dbReference type="HAMAP" id="MF_00244">
    <property type="entry name" value="NaMN_adenylyltr"/>
    <property type="match status" value="1"/>
</dbReference>
<dbReference type="NCBIfam" id="TIGR00125">
    <property type="entry name" value="cyt_tran_rel"/>
    <property type="match status" value="1"/>
</dbReference>
<comment type="similarity">
    <text evidence="10">Belongs to the NadD family.</text>
</comment>
<reference evidence="12 13" key="1">
    <citation type="submission" date="2022-06" db="EMBL/GenBank/DDBJ databases">
        <title>Isolation of gut microbiota from human fecal samples.</title>
        <authorList>
            <person name="Pamer E.G."/>
            <person name="Barat B."/>
            <person name="Waligurski E."/>
            <person name="Medina S."/>
            <person name="Paddock L."/>
            <person name="Mostad J."/>
        </authorList>
    </citation>
    <scope>NUCLEOTIDE SEQUENCE [LARGE SCALE GENOMIC DNA]</scope>
    <source>
        <strain evidence="12 13">DFI.7.95</strain>
    </source>
</reference>
<feature type="domain" description="Cytidyltransferase-like" evidence="11">
    <location>
        <begin position="5"/>
        <end position="173"/>
    </location>
</feature>
<gene>
    <name evidence="10 12" type="primary">nadD</name>
    <name evidence="12" type="ORF">NE686_11585</name>
</gene>
<keyword evidence="13" id="KW-1185">Reference proteome</keyword>
<evidence type="ECO:0000259" key="11">
    <source>
        <dbReference type="Pfam" id="PF01467"/>
    </source>
</evidence>
<organism evidence="12 13">
    <name type="scientific">Tissierella carlieri</name>
    <dbReference type="NCBI Taxonomy" id="689904"/>
    <lineage>
        <taxon>Bacteria</taxon>
        <taxon>Bacillati</taxon>
        <taxon>Bacillota</taxon>
        <taxon>Tissierellia</taxon>
        <taxon>Tissierellales</taxon>
        <taxon>Tissierellaceae</taxon>
        <taxon>Tissierella</taxon>
    </lineage>
</organism>
<keyword evidence="4 10" id="KW-0808">Transferase</keyword>
<dbReference type="NCBIfam" id="TIGR00482">
    <property type="entry name" value="nicotinate (nicotinamide) nucleotide adenylyltransferase"/>
    <property type="match status" value="1"/>
</dbReference>
<comment type="catalytic activity">
    <reaction evidence="9 10">
        <text>nicotinate beta-D-ribonucleotide + ATP + H(+) = deamido-NAD(+) + diphosphate</text>
        <dbReference type="Rhea" id="RHEA:22860"/>
        <dbReference type="ChEBI" id="CHEBI:15378"/>
        <dbReference type="ChEBI" id="CHEBI:30616"/>
        <dbReference type="ChEBI" id="CHEBI:33019"/>
        <dbReference type="ChEBI" id="CHEBI:57502"/>
        <dbReference type="ChEBI" id="CHEBI:58437"/>
        <dbReference type="EC" id="2.7.7.18"/>
    </reaction>
</comment>
<protein>
    <recommendedName>
        <fullName evidence="10">Probable nicotinate-nucleotide adenylyltransferase</fullName>
        <ecNumber evidence="10">2.7.7.18</ecNumber>
    </recommendedName>
    <alternativeName>
        <fullName evidence="10">Deamido-NAD(+) diphosphorylase</fullName>
    </alternativeName>
    <alternativeName>
        <fullName evidence="10">Deamido-NAD(+) pyrophosphorylase</fullName>
    </alternativeName>
    <alternativeName>
        <fullName evidence="10">Nicotinate mononucleotide adenylyltransferase</fullName>
        <shortName evidence="10">NaMN adenylyltransferase</shortName>
    </alternativeName>
</protein>
<evidence type="ECO:0000256" key="1">
    <source>
        <dbReference type="ARBA" id="ARBA00002324"/>
    </source>
</evidence>
<dbReference type="Pfam" id="PF01467">
    <property type="entry name" value="CTP_transf_like"/>
    <property type="match status" value="1"/>
</dbReference>
<dbReference type="PANTHER" id="PTHR39321">
    <property type="entry name" value="NICOTINATE-NUCLEOTIDE ADENYLYLTRANSFERASE-RELATED"/>
    <property type="match status" value="1"/>
</dbReference>
<evidence type="ECO:0000256" key="4">
    <source>
        <dbReference type="ARBA" id="ARBA00022679"/>
    </source>
</evidence>
<evidence type="ECO:0000256" key="3">
    <source>
        <dbReference type="ARBA" id="ARBA00022642"/>
    </source>
</evidence>
<keyword evidence="7 10" id="KW-0067">ATP-binding</keyword>
<evidence type="ECO:0000256" key="10">
    <source>
        <dbReference type="HAMAP-Rule" id="MF_00244"/>
    </source>
</evidence>
<evidence type="ECO:0000256" key="8">
    <source>
        <dbReference type="ARBA" id="ARBA00023027"/>
    </source>
</evidence>
<keyword evidence="5 10" id="KW-0548">Nucleotidyltransferase</keyword>
<evidence type="ECO:0000256" key="2">
    <source>
        <dbReference type="ARBA" id="ARBA00005019"/>
    </source>
</evidence>
<keyword evidence="8 10" id="KW-0520">NAD</keyword>